<keyword evidence="5" id="KW-1185">Reference proteome</keyword>
<name>A0ABW8T2A9_9CLOT</name>
<protein>
    <submittedName>
        <fullName evidence="4">Lysophospholipid acyltransferase family protein</fullName>
    </submittedName>
</protein>
<evidence type="ECO:0000313" key="4">
    <source>
        <dbReference type="EMBL" id="MFL0246537.1"/>
    </source>
</evidence>
<dbReference type="GO" id="GO:0016746">
    <property type="term" value="F:acyltransferase activity"/>
    <property type="evidence" value="ECO:0007669"/>
    <property type="project" value="UniProtKB-KW"/>
</dbReference>
<keyword evidence="1" id="KW-0808">Transferase</keyword>
<sequence>MISPKITKLLDYLPEGLVNVVSKTIVNIIIKRYTTIETKGIENLNNIKKPVIFISNHLSNSDALILDKVLKDQDVTYVAGIKLTQNSTTNIGVRLVKTTVLKPNSADKDGLTKIINIVKKGGSILLFPEGTRSRSGSMIEAKKGLLLIARVTKVPIIPIGIYGTEKFLPINDSGDMAAESFHHAKIGVTIGEQMTIEEKEEGEDKASYEKRALTTLMQGISTLIPESYRGVYK</sequence>
<keyword evidence="2 4" id="KW-0012">Acyltransferase</keyword>
<dbReference type="InterPro" id="IPR002123">
    <property type="entry name" value="Plipid/glycerol_acylTrfase"/>
</dbReference>
<dbReference type="CDD" id="cd07989">
    <property type="entry name" value="LPLAT_AGPAT-like"/>
    <property type="match status" value="1"/>
</dbReference>
<gene>
    <name evidence="4" type="ORF">ACJDUG_06110</name>
</gene>
<dbReference type="SMART" id="SM00563">
    <property type="entry name" value="PlsC"/>
    <property type="match status" value="1"/>
</dbReference>
<dbReference type="PANTHER" id="PTHR10434:SF40">
    <property type="entry name" value="1-ACYL-SN-GLYCEROL-3-PHOSPHATE ACYLTRANSFERASE"/>
    <property type="match status" value="1"/>
</dbReference>
<proteinExistence type="predicted"/>
<evidence type="ECO:0000256" key="1">
    <source>
        <dbReference type="ARBA" id="ARBA00022679"/>
    </source>
</evidence>
<organism evidence="4 5">
    <name type="scientific">Candidatus Clostridium stratigraminis</name>
    <dbReference type="NCBI Taxonomy" id="3381661"/>
    <lineage>
        <taxon>Bacteria</taxon>
        <taxon>Bacillati</taxon>
        <taxon>Bacillota</taxon>
        <taxon>Clostridia</taxon>
        <taxon>Eubacteriales</taxon>
        <taxon>Clostridiaceae</taxon>
        <taxon>Clostridium</taxon>
    </lineage>
</organism>
<dbReference type="Pfam" id="PF01553">
    <property type="entry name" value="Acyltransferase"/>
    <property type="match status" value="1"/>
</dbReference>
<dbReference type="RefSeq" id="WP_406769002.1">
    <property type="nucleotide sequence ID" value="NZ_JBJHZZ010000002.1"/>
</dbReference>
<evidence type="ECO:0000313" key="5">
    <source>
        <dbReference type="Proteomes" id="UP001623591"/>
    </source>
</evidence>
<accession>A0ABW8T2A9</accession>
<dbReference type="PANTHER" id="PTHR10434">
    <property type="entry name" value="1-ACYL-SN-GLYCEROL-3-PHOSPHATE ACYLTRANSFERASE"/>
    <property type="match status" value="1"/>
</dbReference>
<dbReference type="Proteomes" id="UP001623591">
    <property type="component" value="Unassembled WGS sequence"/>
</dbReference>
<comment type="caution">
    <text evidence="4">The sequence shown here is derived from an EMBL/GenBank/DDBJ whole genome shotgun (WGS) entry which is preliminary data.</text>
</comment>
<evidence type="ECO:0000259" key="3">
    <source>
        <dbReference type="SMART" id="SM00563"/>
    </source>
</evidence>
<feature type="domain" description="Phospholipid/glycerol acyltransferase" evidence="3">
    <location>
        <begin position="51"/>
        <end position="164"/>
    </location>
</feature>
<reference evidence="4 5" key="1">
    <citation type="submission" date="2024-11" db="EMBL/GenBank/DDBJ databases">
        <authorList>
            <person name="Heng Y.C."/>
            <person name="Lim A.C.H."/>
            <person name="Lee J.K.Y."/>
            <person name="Kittelmann S."/>
        </authorList>
    </citation>
    <scope>NUCLEOTIDE SEQUENCE [LARGE SCALE GENOMIC DNA]</scope>
    <source>
        <strain evidence="4 5">WILCCON 0185</strain>
    </source>
</reference>
<evidence type="ECO:0000256" key="2">
    <source>
        <dbReference type="ARBA" id="ARBA00023315"/>
    </source>
</evidence>
<dbReference type="SUPFAM" id="SSF69593">
    <property type="entry name" value="Glycerol-3-phosphate (1)-acyltransferase"/>
    <property type="match status" value="1"/>
</dbReference>
<dbReference type="EMBL" id="JBJHZZ010000002">
    <property type="protein sequence ID" value="MFL0246537.1"/>
    <property type="molecule type" value="Genomic_DNA"/>
</dbReference>